<sequence>MPAATALDRTRWLGHRWRAHGLAGEAAWDDLLLLGFQDSRGDGARQSLRVRADRESLDRTVTPAGPLIVWWTVRGAPHAHRLEHMDFLRDALAPVDSDEGGADYVDAVTEVAAALREVVVAPIGKGEASTAVTGRVSRKHIAWCERCGAEHVGDAVFRAAGRQAQLVLASDETRTTLLYPTPPHPDSDRPGSRGELLRAFFRVNGPITRPLFRDWLGADVDEAWRDPDLALVRVRVDGHRYELPERLVDELVAAPPAEGVALVPAHDPYLRQTDRALLVPDTTRRAQVWRAVSAPGAILVDGEVAGTWRYRRTDHRMTLTPFDPLPTRVRTDAEEAAHRTTGDDRLEPDWA</sequence>
<evidence type="ECO:0000313" key="2">
    <source>
        <dbReference type="EMBL" id="RBO86617.1"/>
    </source>
</evidence>
<keyword evidence="2" id="KW-0238">DNA-binding</keyword>
<accession>A0A366D989</accession>
<feature type="compositionally biased region" description="Basic and acidic residues" evidence="1">
    <location>
        <begin position="329"/>
        <end position="351"/>
    </location>
</feature>
<dbReference type="Proteomes" id="UP000252586">
    <property type="component" value="Unassembled WGS sequence"/>
</dbReference>
<gene>
    <name evidence="2" type="ORF">DFR74_113160</name>
</gene>
<evidence type="ECO:0000256" key="1">
    <source>
        <dbReference type="SAM" id="MobiDB-lite"/>
    </source>
</evidence>
<protein>
    <submittedName>
        <fullName evidence="2">Winged helix DNA-binding protein</fullName>
    </submittedName>
</protein>
<comment type="caution">
    <text evidence="2">The sequence shown here is derived from an EMBL/GenBank/DDBJ whole genome shotgun (WGS) entry which is preliminary data.</text>
</comment>
<dbReference type="Pfam" id="PF06224">
    <property type="entry name" value="AlkZ-like"/>
    <property type="match status" value="1"/>
</dbReference>
<keyword evidence="3" id="KW-1185">Reference proteome</keyword>
<dbReference type="RefSeq" id="WP_067508716.1">
    <property type="nucleotide sequence ID" value="NZ_QNRE01000013.1"/>
</dbReference>
<evidence type="ECO:0000313" key="3">
    <source>
        <dbReference type="Proteomes" id="UP000252586"/>
    </source>
</evidence>
<dbReference type="AlphaFoldDB" id="A0A366D989"/>
<dbReference type="STRING" id="1210090.GCA_001613185_02841"/>
<dbReference type="GO" id="GO:0003677">
    <property type="term" value="F:DNA binding"/>
    <property type="evidence" value="ECO:0007669"/>
    <property type="project" value="UniProtKB-KW"/>
</dbReference>
<dbReference type="EMBL" id="QNRE01000013">
    <property type="protein sequence ID" value="RBO86617.1"/>
    <property type="molecule type" value="Genomic_DNA"/>
</dbReference>
<dbReference type="PANTHER" id="PTHR38479:SF2">
    <property type="entry name" value="WINGED HELIX DNA-BINDING DOMAIN-CONTAINING PROTEIN"/>
    <property type="match status" value="1"/>
</dbReference>
<dbReference type="OrthoDB" id="9148135at2"/>
<name>A0A366D989_9NOCA</name>
<reference evidence="2 3" key="1">
    <citation type="submission" date="2018-06" db="EMBL/GenBank/DDBJ databases">
        <title>Genomic Encyclopedia of Type Strains, Phase IV (KMG-IV): sequencing the most valuable type-strain genomes for metagenomic binning, comparative biology and taxonomic classification.</title>
        <authorList>
            <person name="Goeker M."/>
        </authorList>
    </citation>
    <scope>NUCLEOTIDE SEQUENCE [LARGE SCALE GENOMIC DNA]</scope>
    <source>
        <strain evidence="2 3">DSM 44599</strain>
    </source>
</reference>
<feature type="region of interest" description="Disordered" evidence="1">
    <location>
        <begin position="321"/>
        <end position="351"/>
    </location>
</feature>
<dbReference type="InterPro" id="IPR009351">
    <property type="entry name" value="AlkZ-like"/>
</dbReference>
<dbReference type="PANTHER" id="PTHR38479">
    <property type="entry name" value="LMO0824 PROTEIN"/>
    <property type="match status" value="1"/>
</dbReference>
<proteinExistence type="predicted"/>
<organism evidence="2 3">
    <name type="scientific">Nocardia puris</name>
    <dbReference type="NCBI Taxonomy" id="208602"/>
    <lineage>
        <taxon>Bacteria</taxon>
        <taxon>Bacillati</taxon>
        <taxon>Actinomycetota</taxon>
        <taxon>Actinomycetes</taxon>
        <taxon>Mycobacteriales</taxon>
        <taxon>Nocardiaceae</taxon>
        <taxon>Nocardia</taxon>
    </lineage>
</organism>